<reference evidence="1" key="1">
    <citation type="submission" date="2015-08" db="EMBL/GenBank/DDBJ databases">
        <title>An unique intracellular compartment formed in the oligotrophic growth of Rhodococcus erythropolis N9T-4.</title>
        <authorList>
            <person name="Yano T."/>
            <person name="Kedo K."/>
            <person name="Fujiyoshi T."/>
            <person name="Nagai R."/>
            <person name="Iwano M."/>
            <person name="Taguchi E."/>
            <person name="Nishida T."/>
            <person name="Takagi H."/>
            <person name="Yoshida N."/>
        </authorList>
    </citation>
    <scope>NUCLEOTIDE SEQUENCE</scope>
    <source>
        <strain evidence="1">N9T-4</strain>
    </source>
</reference>
<keyword evidence="1" id="KW-0808">Transferase</keyword>
<gene>
    <name evidence="1" type="primary">ppk1</name>
</gene>
<keyword evidence="1" id="KW-0418">Kinase</keyword>
<proteinExistence type="predicted"/>
<accession>A0A1B4ZBT7</accession>
<evidence type="ECO:0000313" key="1">
    <source>
        <dbReference type="EMBL" id="BAV56888.1"/>
    </source>
</evidence>
<sequence>SKQLGDIFDSALDPRTRCWVLHPTGVGSLPPNAVRTYVSINSR</sequence>
<feature type="non-terminal residue" evidence="1">
    <location>
        <position position="1"/>
    </location>
</feature>
<dbReference type="GO" id="GO:0016301">
    <property type="term" value="F:kinase activity"/>
    <property type="evidence" value="ECO:0007669"/>
    <property type="project" value="UniProtKB-KW"/>
</dbReference>
<dbReference type="EMBL" id="LC079033">
    <property type="protein sequence ID" value="BAV56888.1"/>
    <property type="molecule type" value="Genomic_DNA"/>
</dbReference>
<dbReference type="AlphaFoldDB" id="A0A1B4ZBT7"/>
<name>A0A1B4ZBT7_RHOER</name>
<organism evidence="1">
    <name type="scientific">Rhodococcus erythropolis</name>
    <name type="common">Arthrobacter picolinophilus</name>
    <dbReference type="NCBI Taxonomy" id="1833"/>
    <lineage>
        <taxon>Bacteria</taxon>
        <taxon>Bacillati</taxon>
        <taxon>Actinomycetota</taxon>
        <taxon>Actinomycetes</taxon>
        <taxon>Mycobacteriales</taxon>
        <taxon>Nocardiaceae</taxon>
        <taxon>Rhodococcus</taxon>
        <taxon>Rhodococcus erythropolis group</taxon>
    </lineage>
</organism>
<protein>
    <submittedName>
        <fullName evidence="1">Polyphosphate kinase 1</fullName>
    </submittedName>
</protein>